<feature type="transmembrane region" description="Helical" evidence="7">
    <location>
        <begin position="103"/>
        <end position="123"/>
    </location>
</feature>
<keyword evidence="5 7" id="KW-1133">Transmembrane helix</keyword>
<name>A0ABS6D4H9_9FIRM</name>
<dbReference type="PANTHER" id="PTHR30487">
    <property type="entry name" value="TYPE 4 PREPILIN-LIKE PROTEINS LEADER PEPTIDE-PROCESSING ENZYME"/>
    <property type="match status" value="1"/>
</dbReference>
<dbReference type="Proteomes" id="UP000723714">
    <property type="component" value="Unassembled WGS sequence"/>
</dbReference>
<evidence type="ECO:0000313" key="11">
    <source>
        <dbReference type="Proteomes" id="UP000723714"/>
    </source>
</evidence>
<evidence type="ECO:0000256" key="4">
    <source>
        <dbReference type="ARBA" id="ARBA00022692"/>
    </source>
</evidence>
<gene>
    <name evidence="10" type="ORF">HGO97_009865</name>
</gene>
<feature type="domain" description="Prepilin peptidase A24 N-terminal" evidence="9">
    <location>
        <begin position="14"/>
        <end position="95"/>
    </location>
</feature>
<feature type="transmembrane region" description="Helical" evidence="7">
    <location>
        <begin position="6"/>
        <end position="29"/>
    </location>
</feature>
<sequence>MICEAALVFLIFCFGACVFSFLNVVAYRVPKGMSFVKGRSICPSCGHVLKGRDLVPVLSYLFLRGKCRYCGDKIGGRDTLTEIFGGAAAVFCAVHYGYDGGSYVKAILIFCFTGILMVVTLMDIDTMEIADGCSIAIVVLAVAGMVLMRDITIVQRLIGMVCVSVPMLLLAVAIPGAFGGGDIKLMAAAGLFLGWRTILISMVFGILFGGGYGIYLLTSKKKGRKDQFAFGPFLCAGMIAGLLWGNQVIAWYFGLLF</sequence>
<keyword evidence="3" id="KW-1003">Cell membrane</keyword>
<evidence type="ECO:0000256" key="5">
    <source>
        <dbReference type="ARBA" id="ARBA00022989"/>
    </source>
</evidence>
<comment type="similarity">
    <text evidence="2">Belongs to the peptidase A24 family.</text>
</comment>
<evidence type="ECO:0000256" key="7">
    <source>
        <dbReference type="SAM" id="Phobius"/>
    </source>
</evidence>
<reference evidence="10 11" key="1">
    <citation type="submission" date="2021-06" db="EMBL/GenBank/DDBJ databases">
        <title>Faecalicatena sp. nov. isolated from porcine feces.</title>
        <authorList>
            <person name="Oh B.S."/>
            <person name="Lee J.H."/>
        </authorList>
    </citation>
    <scope>NUCLEOTIDE SEQUENCE [LARGE SCALE GENOMIC DNA]</scope>
    <source>
        <strain evidence="10 11">AGMB00832</strain>
    </source>
</reference>
<feature type="transmembrane region" description="Helical" evidence="7">
    <location>
        <begin position="229"/>
        <end position="253"/>
    </location>
</feature>
<evidence type="ECO:0000256" key="1">
    <source>
        <dbReference type="ARBA" id="ARBA00004651"/>
    </source>
</evidence>
<protein>
    <submittedName>
        <fullName evidence="10">Prepilin peptidase</fullName>
    </submittedName>
</protein>
<keyword evidence="11" id="KW-1185">Reference proteome</keyword>
<feature type="transmembrane region" description="Helical" evidence="7">
    <location>
        <begin position="129"/>
        <end position="148"/>
    </location>
</feature>
<organism evidence="10 11">
    <name type="scientific">Faecalicatena faecalis</name>
    <dbReference type="NCBI Taxonomy" id="2726362"/>
    <lineage>
        <taxon>Bacteria</taxon>
        <taxon>Bacillati</taxon>
        <taxon>Bacillota</taxon>
        <taxon>Clostridia</taxon>
        <taxon>Lachnospirales</taxon>
        <taxon>Lachnospiraceae</taxon>
        <taxon>Faecalicatena</taxon>
    </lineage>
</organism>
<feature type="transmembrane region" description="Helical" evidence="7">
    <location>
        <begin position="198"/>
        <end position="217"/>
    </location>
</feature>
<evidence type="ECO:0000256" key="3">
    <source>
        <dbReference type="ARBA" id="ARBA00022475"/>
    </source>
</evidence>
<feature type="domain" description="Prepilin type IV endopeptidase peptidase" evidence="8">
    <location>
        <begin position="112"/>
        <end position="214"/>
    </location>
</feature>
<dbReference type="InterPro" id="IPR000045">
    <property type="entry name" value="Prepilin_IV_endopep_pep"/>
</dbReference>
<proteinExistence type="inferred from homology"/>
<evidence type="ECO:0000256" key="2">
    <source>
        <dbReference type="ARBA" id="ARBA00005801"/>
    </source>
</evidence>
<dbReference type="EMBL" id="JABACJ020000007">
    <property type="protein sequence ID" value="MBU3876117.1"/>
    <property type="molecule type" value="Genomic_DNA"/>
</dbReference>
<evidence type="ECO:0000313" key="10">
    <source>
        <dbReference type="EMBL" id="MBU3876117.1"/>
    </source>
</evidence>
<dbReference type="PANTHER" id="PTHR30487:SF0">
    <property type="entry name" value="PREPILIN LEADER PEPTIDASE_N-METHYLTRANSFERASE-RELATED"/>
    <property type="match status" value="1"/>
</dbReference>
<accession>A0ABS6D4H9</accession>
<dbReference type="InterPro" id="IPR050882">
    <property type="entry name" value="Prepilin_peptidase/N-MTase"/>
</dbReference>
<comment type="caution">
    <text evidence="10">The sequence shown here is derived from an EMBL/GenBank/DDBJ whole genome shotgun (WGS) entry which is preliminary data.</text>
</comment>
<evidence type="ECO:0000256" key="6">
    <source>
        <dbReference type="ARBA" id="ARBA00023136"/>
    </source>
</evidence>
<dbReference type="Pfam" id="PF01478">
    <property type="entry name" value="Peptidase_A24"/>
    <property type="match status" value="1"/>
</dbReference>
<keyword evidence="4 7" id="KW-0812">Transmembrane</keyword>
<comment type="subcellular location">
    <subcellularLocation>
        <location evidence="1">Cell membrane</location>
        <topology evidence="1">Multi-pass membrane protein</topology>
    </subcellularLocation>
</comment>
<keyword evidence="6 7" id="KW-0472">Membrane</keyword>
<dbReference type="InterPro" id="IPR010627">
    <property type="entry name" value="Prepilin_pept_A24_N"/>
</dbReference>
<evidence type="ECO:0000259" key="8">
    <source>
        <dbReference type="Pfam" id="PF01478"/>
    </source>
</evidence>
<dbReference type="Pfam" id="PF06750">
    <property type="entry name" value="A24_N_bact"/>
    <property type="match status" value="1"/>
</dbReference>
<evidence type="ECO:0000259" key="9">
    <source>
        <dbReference type="Pfam" id="PF06750"/>
    </source>
</evidence>
<feature type="transmembrane region" description="Helical" evidence="7">
    <location>
        <begin position="157"/>
        <end position="178"/>
    </location>
</feature>